<dbReference type="EMBL" id="BOMP01000192">
    <property type="protein sequence ID" value="GIE46189.1"/>
    <property type="molecule type" value="Genomic_DNA"/>
</dbReference>
<evidence type="ECO:0000313" key="4">
    <source>
        <dbReference type="Proteomes" id="UP000590511"/>
    </source>
</evidence>
<dbReference type="SUPFAM" id="SSF47413">
    <property type="entry name" value="lambda repressor-like DNA-binding domains"/>
    <property type="match status" value="1"/>
</dbReference>
<feature type="domain" description="HTH cro/C1-type" evidence="1">
    <location>
        <begin position="14"/>
        <end position="70"/>
    </location>
</feature>
<proteinExistence type="predicted"/>
<dbReference type="InterPro" id="IPR010982">
    <property type="entry name" value="Lambda_DNA-bd_dom_sf"/>
</dbReference>
<dbReference type="AlphaFoldDB" id="A0A7W7MLZ9"/>
<dbReference type="GO" id="GO:0003677">
    <property type="term" value="F:DNA binding"/>
    <property type="evidence" value="ECO:0007669"/>
    <property type="project" value="InterPro"/>
</dbReference>
<reference evidence="3 4" key="1">
    <citation type="submission" date="2020-08" db="EMBL/GenBank/DDBJ databases">
        <title>Sequencing the genomes of 1000 actinobacteria strains.</title>
        <authorList>
            <person name="Klenk H.-P."/>
        </authorList>
    </citation>
    <scope>NUCLEOTIDE SEQUENCE [LARGE SCALE GENOMIC DNA]</scope>
    <source>
        <strain evidence="3 4">DSM 43150</strain>
    </source>
</reference>
<evidence type="ECO:0000313" key="5">
    <source>
        <dbReference type="Proteomes" id="UP000631312"/>
    </source>
</evidence>
<dbReference type="Pfam" id="PF01381">
    <property type="entry name" value="HTH_3"/>
    <property type="match status" value="1"/>
</dbReference>
<comment type="caution">
    <text evidence="3">The sequence shown here is derived from an EMBL/GenBank/DDBJ whole genome shotgun (WGS) entry which is preliminary data.</text>
</comment>
<dbReference type="EMBL" id="JACHNC010000002">
    <property type="protein sequence ID" value="MBB4755314.1"/>
    <property type="molecule type" value="Genomic_DNA"/>
</dbReference>
<protein>
    <submittedName>
        <fullName evidence="3">Transcriptional regulator with XRE-family HTH domain</fullName>
    </submittedName>
</protein>
<dbReference type="PROSITE" id="PS50943">
    <property type="entry name" value="HTH_CROC1"/>
    <property type="match status" value="1"/>
</dbReference>
<name>A0A7W7MLZ9_9ACTN</name>
<dbReference type="RefSeq" id="WP_188127619.1">
    <property type="nucleotide sequence ID" value="NZ_BOMP01000192.1"/>
</dbReference>
<evidence type="ECO:0000313" key="2">
    <source>
        <dbReference type="EMBL" id="GIE46189.1"/>
    </source>
</evidence>
<reference evidence="2 5" key="2">
    <citation type="submission" date="2021-01" db="EMBL/GenBank/DDBJ databases">
        <title>Whole genome shotgun sequence of Actinoplanes lobatus NBRC 12513.</title>
        <authorList>
            <person name="Komaki H."/>
            <person name="Tamura T."/>
        </authorList>
    </citation>
    <scope>NUCLEOTIDE SEQUENCE [LARGE SCALE GENOMIC DNA]</scope>
    <source>
        <strain evidence="2 5">NBRC 12513</strain>
    </source>
</reference>
<gene>
    <name evidence="2" type="ORF">Alo02nite_90870</name>
    <name evidence="3" type="ORF">BJ964_009585</name>
</gene>
<dbReference type="Proteomes" id="UP000590511">
    <property type="component" value="Unassembled WGS sequence"/>
</dbReference>
<dbReference type="Proteomes" id="UP000631312">
    <property type="component" value="Unassembled WGS sequence"/>
</dbReference>
<organism evidence="3 4">
    <name type="scientific">Actinoplanes lobatus</name>
    <dbReference type="NCBI Taxonomy" id="113568"/>
    <lineage>
        <taxon>Bacteria</taxon>
        <taxon>Bacillati</taxon>
        <taxon>Actinomycetota</taxon>
        <taxon>Actinomycetes</taxon>
        <taxon>Micromonosporales</taxon>
        <taxon>Micromonosporaceae</taxon>
        <taxon>Actinoplanes</taxon>
    </lineage>
</organism>
<dbReference type="CDD" id="cd00093">
    <property type="entry name" value="HTH_XRE"/>
    <property type="match status" value="1"/>
</dbReference>
<sequence>MIRIDTTQDLAEALLLLRQLRGLTQPAVAEPAGICFTRVSKYERGVSVPGVEKLIAVLGAMGYGLAIVPLIETAPETAPASTLADDHPSVGVPVGPEGTEIATEAPEAFCCNRHTHPGHADLDGTHCDTCGGPCRDESDLEDA</sequence>
<dbReference type="Gene3D" id="1.10.260.40">
    <property type="entry name" value="lambda repressor-like DNA-binding domains"/>
    <property type="match status" value="1"/>
</dbReference>
<dbReference type="InterPro" id="IPR001387">
    <property type="entry name" value="Cro/C1-type_HTH"/>
</dbReference>
<evidence type="ECO:0000259" key="1">
    <source>
        <dbReference type="PROSITE" id="PS50943"/>
    </source>
</evidence>
<evidence type="ECO:0000313" key="3">
    <source>
        <dbReference type="EMBL" id="MBB4755314.1"/>
    </source>
</evidence>
<dbReference type="SMART" id="SM00530">
    <property type="entry name" value="HTH_XRE"/>
    <property type="match status" value="1"/>
</dbReference>
<keyword evidence="5" id="KW-1185">Reference proteome</keyword>
<accession>A0A7W7MLZ9</accession>